<evidence type="ECO:0000256" key="3">
    <source>
        <dbReference type="ARBA" id="ARBA00022691"/>
    </source>
</evidence>
<dbReference type="Pfam" id="PF00145">
    <property type="entry name" value="DNA_methylase"/>
    <property type="match status" value="1"/>
</dbReference>
<evidence type="ECO:0000256" key="6">
    <source>
        <dbReference type="RuleBase" id="RU000416"/>
    </source>
</evidence>
<dbReference type="GO" id="GO:0009307">
    <property type="term" value="P:DNA restriction-modification system"/>
    <property type="evidence" value="ECO:0007669"/>
    <property type="project" value="UniProtKB-KW"/>
</dbReference>
<dbReference type="SUPFAM" id="SSF53335">
    <property type="entry name" value="S-adenosyl-L-methionine-dependent methyltransferases"/>
    <property type="match status" value="1"/>
</dbReference>
<dbReference type="PRINTS" id="PR00105">
    <property type="entry name" value="C5METTRFRASE"/>
</dbReference>
<keyword evidence="3 5" id="KW-0949">S-adenosyl-L-methionine</keyword>
<proteinExistence type="inferred from homology"/>
<reference evidence="8 9" key="1">
    <citation type="submission" date="2016-10" db="EMBL/GenBank/DDBJ databases">
        <authorList>
            <person name="de Groot N.N."/>
        </authorList>
    </citation>
    <scope>NUCLEOTIDE SEQUENCE [LARGE SCALE GENOMIC DNA]</scope>
    <source>
        <strain evidence="8 9">Z108</strain>
    </source>
</reference>
<dbReference type="InterPro" id="IPR018117">
    <property type="entry name" value="C5_DNA_meth_AS"/>
</dbReference>
<keyword evidence="4" id="KW-0680">Restriction system</keyword>
<dbReference type="GO" id="GO:0003886">
    <property type="term" value="F:DNA (cytosine-5-)-methyltransferase activity"/>
    <property type="evidence" value="ECO:0007669"/>
    <property type="project" value="UniProtKB-EC"/>
</dbReference>
<dbReference type="GO" id="GO:0032259">
    <property type="term" value="P:methylation"/>
    <property type="evidence" value="ECO:0007669"/>
    <property type="project" value="UniProtKB-KW"/>
</dbReference>
<dbReference type="PROSITE" id="PS51679">
    <property type="entry name" value="SAM_MT_C5"/>
    <property type="match status" value="1"/>
</dbReference>
<feature type="active site" evidence="5">
    <location>
        <position position="80"/>
    </location>
</feature>
<keyword evidence="2 5" id="KW-0808">Transferase</keyword>
<dbReference type="GO" id="GO:0003677">
    <property type="term" value="F:DNA binding"/>
    <property type="evidence" value="ECO:0007669"/>
    <property type="project" value="TreeGrafter"/>
</dbReference>
<evidence type="ECO:0000256" key="4">
    <source>
        <dbReference type="ARBA" id="ARBA00022747"/>
    </source>
</evidence>
<dbReference type="GO" id="GO:0044027">
    <property type="term" value="P:negative regulation of gene expression via chromosomal CpG island methylation"/>
    <property type="evidence" value="ECO:0007669"/>
    <property type="project" value="TreeGrafter"/>
</dbReference>
<gene>
    <name evidence="8" type="ORF">SAMN04487861_11152</name>
</gene>
<evidence type="ECO:0000256" key="1">
    <source>
        <dbReference type="ARBA" id="ARBA00022603"/>
    </source>
</evidence>
<dbReference type="EMBL" id="FOQK01000011">
    <property type="protein sequence ID" value="SFI01445.1"/>
    <property type="molecule type" value="Genomic_DNA"/>
</dbReference>
<evidence type="ECO:0000256" key="5">
    <source>
        <dbReference type="PROSITE-ProRule" id="PRU01016"/>
    </source>
</evidence>
<protein>
    <recommendedName>
        <fullName evidence="7">Cytosine-specific methyltransferase</fullName>
        <ecNumber evidence="7">2.1.1.37</ecNumber>
    </recommendedName>
</protein>
<dbReference type="Proteomes" id="UP000183639">
    <property type="component" value="Unassembled WGS sequence"/>
</dbReference>
<evidence type="ECO:0000256" key="7">
    <source>
        <dbReference type="RuleBase" id="RU000417"/>
    </source>
</evidence>
<organism evidence="8 9">
    <name type="scientific">Selenomonas ruminantium</name>
    <dbReference type="NCBI Taxonomy" id="971"/>
    <lineage>
        <taxon>Bacteria</taxon>
        <taxon>Bacillati</taxon>
        <taxon>Bacillota</taxon>
        <taxon>Negativicutes</taxon>
        <taxon>Selenomonadales</taxon>
        <taxon>Selenomonadaceae</taxon>
        <taxon>Selenomonas</taxon>
    </lineage>
</organism>
<dbReference type="Gene3D" id="3.90.120.10">
    <property type="entry name" value="DNA Methylase, subunit A, domain 2"/>
    <property type="match status" value="1"/>
</dbReference>
<dbReference type="InterPro" id="IPR001525">
    <property type="entry name" value="C5_MeTfrase"/>
</dbReference>
<dbReference type="EC" id="2.1.1.37" evidence="7"/>
<comment type="similarity">
    <text evidence="5 6">Belongs to the class I-like SAM-binding methyltransferase superfamily. C5-methyltransferase family.</text>
</comment>
<dbReference type="OrthoDB" id="9813719at2"/>
<dbReference type="NCBIfam" id="TIGR00675">
    <property type="entry name" value="dcm"/>
    <property type="match status" value="1"/>
</dbReference>
<dbReference type="RefSeq" id="WP_075443416.1">
    <property type="nucleotide sequence ID" value="NZ_FOQK01000011.1"/>
</dbReference>
<dbReference type="InterPro" id="IPR031303">
    <property type="entry name" value="C5_meth_CS"/>
</dbReference>
<dbReference type="PROSITE" id="PS00094">
    <property type="entry name" value="C5_MTASE_1"/>
    <property type="match status" value="1"/>
</dbReference>
<dbReference type="PROSITE" id="PS00095">
    <property type="entry name" value="C5_MTASE_2"/>
    <property type="match status" value="1"/>
</dbReference>
<dbReference type="InterPro" id="IPR029063">
    <property type="entry name" value="SAM-dependent_MTases_sf"/>
</dbReference>
<accession>A0A1I3ER41</accession>
<keyword evidence="1 5" id="KW-0489">Methyltransferase</keyword>
<dbReference type="PANTHER" id="PTHR10629">
    <property type="entry name" value="CYTOSINE-SPECIFIC METHYLTRANSFERASE"/>
    <property type="match status" value="1"/>
</dbReference>
<evidence type="ECO:0000256" key="2">
    <source>
        <dbReference type="ARBA" id="ARBA00022679"/>
    </source>
</evidence>
<evidence type="ECO:0000313" key="8">
    <source>
        <dbReference type="EMBL" id="SFI01445.1"/>
    </source>
</evidence>
<dbReference type="AlphaFoldDB" id="A0A1I3ER41"/>
<sequence length="363" mass="41323">MYKVVDLFCGCGGLSEGFKLSGYQIVGGVDFNQPAIDTFNLNFKGATGYCGDLSEMDKEKITEVFGDITDIDIIIGGPPCQGFSSANRWQNEQDDPRNRLFFEFVKFVDMANPKAIVIENVQGIITRNNGYAKKRIYEIFESRGYSVNHCILNAADYGVPQYRKRNFFVILKGSRKFDFNKLKKVDKPVTVEEAIGELYNFESHNSNAPLFLDNAPLTPYQKYLRNKNDTILNHEVKYPAEKVQERISHVPQGGNWRDVPAELWPSNRQNRHSSAYKRLDPSDRSCTIDTGNAHSNYFHPLYNRIPTPREAARLQSFPDDFVFNSNRGNNYRQIGNAVPPLLAKAIADALKPEIKKIEEDINE</sequence>
<dbReference type="InterPro" id="IPR050390">
    <property type="entry name" value="C5-Methyltransferase"/>
</dbReference>
<dbReference type="PANTHER" id="PTHR10629:SF52">
    <property type="entry name" value="DNA (CYTOSINE-5)-METHYLTRANSFERASE 1"/>
    <property type="match status" value="1"/>
</dbReference>
<comment type="catalytic activity">
    <reaction evidence="7">
        <text>a 2'-deoxycytidine in DNA + S-adenosyl-L-methionine = a 5-methyl-2'-deoxycytidine in DNA + S-adenosyl-L-homocysteine + H(+)</text>
        <dbReference type="Rhea" id="RHEA:13681"/>
        <dbReference type="Rhea" id="RHEA-COMP:11369"/>
        <dbReference type="Rhea" id="RHEA-COMP:11370"/>
        <dbReference type="ChEBI" id="CHEBI:15378"/>
        <dbReference type="ChEBI" id="CHEBI:57856"/>
        <dbReference type="ChEBI" id="CHEBI:59789"/>
        <dbReference type="ChEBI" id="CHEBI:85452"/>
        <dbReference type="ChEBI" id="CHEBI:85454"/>
        <dbReference type="EC" id="2.1.1.37"/>
    </reaction>
</comment>
<name>A0A1I3ER41_SELRU</name>
<evidence type="ECO:0000313" key="9">
    <source>
        <dbReference type="Proteomes" id="UP000183639"/>
    </source>
</evidence>
<dbReference type="Gene3D" id="3.40.50.150">
    <property type="entry name" value="Vaccinia Virus protein VP39"/>
    <property type="match status" value="1"/>
</dbReference>